<dbReference type="AlphaFoldDB" id="A0A8H6MV53"/>
<keyword evidence="2" id="KW-1185">Reference proteome</keyword>
<evidence type="ECO:0000313" key="1">
    <source>
        <dbReference type="EMBL" id="KAF6809478.1"/>
    </source>
</evidence>
<sequence length="130" mass="14488">MPTQRSSTSEAEVKSWGFPHVFTWTDGPYVQFPSLLGQLCPAASVTGEVARFPTTQEQLTSEFRNAHYPPHSHRGLTTHLIVRGSLTITYPKDERPEKVTYGVGDRIDVDAGRVHEVWIGDEGCTYVIGE</sequence>
<comment type="caution">
    <text evidence="1">The sequence shown here is derived from an EMBL/GenBank/DDBJ whole genome shotgun (WGS) entry which is preliminary data.</text>
</comment>
<protein>
    <submittedName>
        <fullName evidence="1">Uncharacterized protein</fullName>
    </submittedName>
</protein>
<reference evidence="1 2" key="1">
    <citation type="journal article" date="2020" name="Phytopathology">
        <title>Genome Sequence Resources of Colletotrichum truncatum, C. plurivorum, C. musicola, and C. sojae: Four Species Pathogenic to Soybean (Glycine max).</title>
        <authorList>
            <person name="Rogerio F."/>
            <person name="Boufleur T.R."/>
            <person name="Ciampi-Guillardi M."/>
            <person name="Sukno S.A."/>
            <person name="Thon M.R."/>
            <person name="Massola Junior N.S."/>
            <person name="Baroncelli R."/>
        </authorList>
    </citation>
    <scope>NUCLEOTIDE SEQUENCE [LARGE SCALE GENOMIC DNA]</scope>
    <source>
        <strain evidence="1 2">LFN0009</strain>
    </source>
</reference>
<dbReference type="SUPFAM" id="SSF51182">
    <property type="entry name" value="RmlC-like cupins"/>
    <property type="match status" value="1"/>
</dbReference>
<name>A0A8H6MV53_9PEZI</name>
<organism evidence="1 2">
    <name type="scientific">Colletotrichum sojae</name>
    <dbReference type="NCBI Taxonomy" id="2175907"/>
    <lineage>
        <taxon>Eukaryota</taxon>
        <taxon>Fungi</taxon>
        <taxon>Dikarya</taxon>
        <taxon>Ascomycota</taxon>
        <taxon>Pezizomycotina</taxon>
        <taxon>Sordariomycetes</taxon>
        <taxon>Hypocreomycetidae</taxon>
        <taxon>Glomerellales</taxon>
        <taxon>Glomerellaceae</taxon>
        <taxon>Colletotrichum</taxon>
        <taxon>Colletotrichum orchidearum species complex</taxon>
    </lineage>
</organism>
<dbReference type="Proteomes" id="UP000652219">
    <property type="component" value="Unassembled WGS sequence"/>
</dbReference>
<proteinExistence type="predicted"/>
<dbReference type="InterPro" id="IPR011051">
    <property type="entry name" value="RmlC_Cupin_sf"/>
</dbReference>
<dbReference type="PANTHER" id="PTHR40434:SF1">
    <property type="entry name" value="CUPIN TYPE-1 DOMAIN-CONTAINING PROTEIN"/>
    <property type="match status" value="1"/>
</dbReference>
<accession>A0A8H6MV53</accession>
<gene>
    <name evidence="1" type="ORF">CSOJ01_06871</name>
</gene>
<dbReference type="Gene3D" id="2.60.120.10">
    <property type="entry name" value="Jelly Rolls"/>
    <property type="match status" value="1"/>
</dbReference>
<dbReference type="InterPro" id="IPR014710">
    <property type="entry name" value="RmlC-like_jellyroll"/>
</dbReference>
<evidence type="ECO:0000313" key="2">
    <source>
        <dbReference type="Proteomes" id="UP000652219"/>
    </source>
</evidence>
<dbReference type="PANTHER" id="PTHR40434">
    <property type="entry name" value="CUPIN_2 DOMAIN-CONTAINING PROTEIN"/>
    <property type="match status" value="1"/>
</dbReference>
<dbReference type="EMBL" id="WIGN01000100">
    <property type="protein sequence ID" value="KAF6809478.1"/>
    <property type="molecule type" value="Genomic_DNA"/>
</dbReference>